<evidence type="ECO:0000256" key="4">
    <source>
        <dbReference type="ARBA" id="ARBA00023002"/>
    </source>
</evidence>
<keyword evidence="7 8" id="KW-0349">Heme</keyword>
<dbReference type="SUPFAM" id="SSF48264">
    <property type="entry name" value="Cytochrome P450"/>
    <property type="match status" value="1"/>
</dbReference>
<dbReference type="Proteomes" id="UP000234275">
    <property type="component" value="Unassembled WGS sequence"/>
</dbReference>
<evidence type="ECO:0000256" key="5">
    <source>
        <dbReference type="ARBA" id="ARBA00023004"/>
    </source>
</evidence>
<dbReference type="GeneID" id="36558233"/>
<dbReference type="InterPro" id="IPR036396">
    <property type="entry name" value="Cyt_P450_sf"/>
</dbReference>
<evidence type="ECO:0000256" key="1">
    <source>
        <dbReference type="ARBA" id="ARBA00001971"/>
    </source>
</evidence>
<dbReference type="PANTHER" id="PTHR46206">
    <property type="entry name" value="CYTOCHROME P450"/>
    <property type="match status" value="1"/>
</dbReference>
<dbReference type="VEuPathDB" id="FungiDB:P170DRAFT_443301"/>
<dbReference type="CDD" id="cd11041">
    <property type="entry name" value="CYP503A1-like"/>
    <property type="match status" value="1"/>
</dbReference>
<dbReference type="Gene3D" id="1.10.630.10">
    <property type="entry name" value="Cytochrome P450"/>
    <property type="match status" value="2"/>
</dbReference>
<keyword evidence="4 8" id="KW-0560">Oxidoreductase</keyword>
<evidence type="ECO:0000256" key="2">
    <source>
        <dbReference type="ARBA" id="ARBA00010617"/>
    </source>
</evidence>
<dbReference type="GO" id="GO:0020037">
    <property type="term" value="F:heme binding"/>
    <property type="evidence" value="ECO:0007669"/>
    <property type="project" value="InterPro"/>
</dbReference>
<proteinExistence type="inferred from homology"/>
<accession>A0A2I2GRN7</accession>
<keyword evidence="6 8" id="KW-0503">Monooxygenase</keyword>
<comment type="similarity">
    <text evidence="2 8">Belongs to the cytochrome P450 family.</text>
</comment>
<feature type="transmembrane region" description="Helical" evidence="9">
    <location>
        <begin position="12"/>
        <end position="34"/>
    </location>
</feature>
<evidence type="ECO:0000313" key="10">
    <source>
        <dbReference type="EMBL" id="PLB55541.1"/>
    </source>
</evidence>
<evidence type="ECO:0000256" key="6">
    <source>
        <dbReference type="ARBA" id="ARBA00023033"/>
    </source>
</evidence>
<organism evidence="10 11">
    <name type="scientific">Aspergillus steynii IBT 23096</name>
    <dbReference type="NCBI Taxonomy" id="1392250"/>
    <lineage>
        <taxon>Eukaryota</taxon>
        <taxon>Fungi</taxon>
        <taxon>Dikarya</taxon>
        <taxon>Ascomycota</taxon>
        <taxon>Pezizomycotina</taxon>
        <taxon>Eurotiomycetes</taxon>
        <taxon>Eurotiomycetidae</taxon>
        <taxon>Eurotiales</taxon>
        <taxon>Aspergillaceae</taxon>
        <taxon>Aspergillus</taxon>
        <taxon>Aspergillus subgen. Circumdati</taxon>
    </lineage>
</organism>
<dbReference type="GO" id="GO:0004497">
    <property type="term" value="F:monooxygenase activity"/>
    <property type="evidence" value="ECO:0007669"/>
    <property type="project" value="UniProtKB-KW"/>
</dbReference>
<evidence type="ECO:0000256" key="8">
    <source>
        <dbReference type="RuleBase" id="RU000461"/>
    </source>
</evidence>
<dbReference type="GO" id="GO:0019748">
    <property type="term" value="P:secondary metabolic process"/>
    <property type="evidence" value="ECO:0007669"/>
    <property type="project" value="UniProtKB-ARBA"/>
</dbReference>
<reference evidence="10 11" key="1">
    <citation type="submission" date="2016-12" db="EMBL/GenBank/DDBJ databases">
        <title>The genomes of Aspergillus section Nigri reveals drivers in fungal speciation.</title>
        <authorList>
            <consortium name="DOE Joint Genome Institute"/>
            <person name="Vesth T.C."/>
            <person name="Nybo J."/>
            <person name="Theobald S."/>
            <person name="Brandl J."/>
            <person name="Frisvad J.C."/>
            <person name="Nielsen K.F."/>
            <person name="Lyhne E.K."/>
            <person name="Kogle M.E."/>
            <person name="Kuo A."/>
            <person name="Riley R."/>
            <person name="Clum A."/>
            <person name="Nolan M."/>
            <person name="Lipzen A."/>
            <person name="Salamov A."/>
            <person name="Henrissat B."/>
            <person name="Wiebenga A."/>
            <person name="De Vries R.P."/>
            <person name="Grigoriev I.V."/>
            <person name="Mortensen U.H."/>
            <person name="Andersen M.R."/>
            <person name="Baker S.E."/>
        </authorList>
    </citation>
    <scope>NUCLEOTIDE SEQUENCE [LARGE SCALE GENOMIC DNA]</scope>
    <source>
        <strain evidence="10 11">IBT 23096</strain>
    </source>
</reference>
<dbReference type="AlphaFoldDB" id="A0A2I2GRN7"/>
<dbReference type="InterPro" id="IPR001128">
    <property type="entry name" value="Cyt_P450"/>
</dbReference>
<keyword evidence="9" id="KW-0472">Membrane</keyword>
<keyword evidence="9" id="KW-0812">Transmembrane</keyword>
<evidence type="ECO:0000256" key="9">
    <source>
        <dbReference type="SAM" id="Phobius"/>
    </source>
</evidence>
<dbReference type="GO" id="GO:0016705">
    <property type="term" value="F:oxidoreductase activity, acting on paired donors, with incorporation or reduction of molecular oxygen"/>
    <property type="evidence" value="ECO:0007669"/>
    <property type="project" value="InterPro"/>
</dbReference>
<dbReference type="EMBL" id="MSFO01000001">
    <property type="protein sequence ID" value="PLB55541.1"/>
    <property type="molecule type" value="Genomic_DNA"/>
</dbReference>
<gene>
    <name evidence="10" type="ORF">P170DRAFT_443301</name>
</gene>
<dbReference type="PROSITE" id="PS00086">
    <property type="entry name" value="CYTOCHROME_P450"/>
    <property type="match status" value="1"/>
</dbReference>
<dbReference type="STRING" id="1392250.A0A2I2GRN7"/>
<evidence type="ECO:0000313" key="11">
    <source>
        <dbReference type="Proteomes" id="UP000234275"/>
    </source>
</evidence>
<keyword evidence="5 7" id="KW-0408">Iron</keyword>
<evidence type="ECO:0000256" key="3">
    <source>
        <dbReference type="ARBA" id="ARBA00022723"/>
    </source>
</evidence>
<protein>
    <submittedName>
        <fullName evidence="10">Cytochrome P450</fullName>
    </submittedName>
</protein>
<dbReference type="InterPro" id="IPR002403">
    <property type="entry name" value="Cyt_P450_E_grp-IV"/>
</dbReference>
<keyword evidence="3 7" id="KW-0479">Metal-binding</keyword>
<dbReference type="PRINTS" id="PR00465">
    <property type="entry name" value="EP450IV"/>
</dbReference>
<dbReference type="RefSeq" id="XP_024710843.1">
    <property type="nucleotide sequence ID" value="XM_024850534.1"/>
</dbReference>
<comment type="cofactor">
    <cofactor evidence="1 7">
        <name>heme</name>
        <dbReference type="ChEBI" id="CHEBI:30413"/>
    </cofactor>
</comment>
<dbReference type="Pfam" id="PF00067">
    <property type="entry name" value="p450"/>
    <property type="match status" value="1"/>
</dbReference>
<keyword evidence="11" id="KW-1185">Reference proteome</keyword>
<feature type="binding site" description="axial binding residue" evidence="7">
    <location>
        <position position="434"/>
    </location>
    <ligand>
        <name>heme</name>
        <dbReference type="ChEBI" id="CHEBI:30413"/>
    </ligand>
    <ligandPart>
        <name>Fe</name>
        <dbReference type="ChEBI" id="CHEBI:18248"/>
    </ligandPart>
</feature>
<sequence>MPSLLLTSHSLISGSSALLILLCLAFVYPIYAFLSPSQSLKTSSAALFTPDKTSAGNKKKRWLYDSVNLFQEGYQKFYGKPFRIWTTEGEQVVIPPDYVDELKMLPDHTFPSALRHFFLHKYLWPIEVSKLDYGHVVMKNDLNKSMGRIFPEMRDEVDTVFPLEFPESKDWHAIQVYPKILRLVSRVNGRIFVGNPLHQNEEWINISCNYTKNIFLSSAKLRFFHPWLRPLVQFFIPELRTVWSCNSKAQELLSPILRERQNNERKADYKKPNDSIEWLRDLVPEPDRNDPLFHVISQLGIGAVSYVSILQEEIESVCGENGGQFTLESTGKLKKLDSFIKETLRFNGHLTATFQRKALRPITLSDGTSIAPGTFTLAPANAVNFDHAIYPDANTFDGLRFYKLRQSSVDEENKHQLTSITKTQLQFGSGRHACPGRWFASHQTKLVLAKVIDGFELRLKGDQRPKGLLFQTNQLPDPKTEILFRAK</sequence>
<name>A0A2I2GRN7_9EURO</name>
<comment type="caution">
    <text evidence="10">The sequence shown here is derived from an EMBL/GenBank/DDBJ whole genome shotgun (WGS) entry which is preliminary data.</text>
</comment>
<dbReference type="PANTHER" id="PTHR46206:SF6">
    <property type="entry name" value="CYTOCHROME P450 MONOOXYGENASE AN1598-RELATED"/>
    <property type="match status" value="1"/>
</dbReference>
<dbReference type="InterPro" id="IPR017972">
    <property type="entry name" value="Cyt_P450_CS"/>
</dbReference>
<keyword evidence="9" id="KW-1133">Transmembrane helix</keyword>
<dbReference type="GO" id="GO:0005506">
    <property type="term" value="F:iron ion binding"/>
    <property type="evidence" value="ECO:0007669"/>
    <property type="project" value="InterPro"/>
</dbReference>
<dbReference type="OrthoDB" id="1844152at2759"/>
<evidence type="ECO:0000256" key="7">
    <source>
        <dbReference type="PIRSR" id="PIRSR602403-1"/>
    </source>
</evidence>